<dbReference type="InterPro" id="IPR006366">
    <property type="entry name" value="CobA/CysG_C"/>
</dbReference>
<dbReference type="InterPro" id="IPR000878">
    <property type="entry name" value="4pyrrol_Mease"/>
</dbReference>
<dbReference type="PANTHER" id="PTHR45790">
    <property type="entry name" value="SIROHEME SYNTHASE-RELATED"/>
    <property type="match status" value="1"/>
</dbReference>
<dbReference type="Gene3D" id="3.30.950.10">
    <property type="entry name" value="Methyltransferase, Cobalt-precorrin-4 Transmethylase, Domain 2"/>
    <property type="match status" value="1"/>
</dbReference>
<dbReference type="InterPro" id="IPR003043">
    <property type="entry name" value="Uropor_MeTrfase_CS"/>
</dbReference>
<dbReference type="InterPro" id="IPR014777">
    <property type="entry name" value="4pyrrole_Mease_sub1"/>
</dbReference>
<gene>
    <name evidence="10" type="ordered locus">Hbal_2778</name>
</gene>
<evidence type="ECO:0000256" key="3">
    <source>
        <dbReference type="ARBA" id="ARBA00022603"/>
    </source>
</evidence>
<keyword evidence="6" id="KW-0627">Porphyrin biosynthesis</keyword>
<dbReference type="KEGG" id="hba:Hbal_2778"/>
<dbReference type="Proteomes" id="UP000002745">
    <property type="component" value="Chromosome"/>
</dbReference>
<dbReference type="FunFam" id="3.40.1010.10:FF:000001">
    <property type="entry name" value="Siroheme synthase"/>
    <property type="match status" value="1"/>
</dbReference>
<dbReference type="Gene3D" id="3.40.1010.10">
    <property type="entry name" value="Cobalt-precorrin-4 Transmethylase, Domain 1"/>
    <property type="match status" value="1"/>
</dbReference>
<feature type="domain" description="Tetrapyrrole methylase" evidence="9">
    <location>
        <begin position="13"/>
        <end position="223"/>
    </location>
</feature>
<dbReference type="EC" id="2.1.1.107" evidence="2"/>
<evidence type="ECO:0000313" key="10">
    <source>
        <dbReference type="EMBL" id="ACT60451.1"/>
    </source>
</evidence>
<dbReference type="PANTHER" id="PTHR45790:SF3">
    <property type="entry name" value="S-ADENOSYL-L-METHIONINE-DEPENDENT UROPORPHYRINOGEN III METHYLTRANSFERASE, CHLOROPLASTIC"/>
    <property type="match status" value="1"/>
</dbReference>
<evidence type="ECO:0000256" key="4">
    <source>
        <dbReference type="ARBA" id="ARBA00022679"/>
    </source>
</evidence>
<dbReference type="HOGENOM" id="CLU_011276_7_0_5"/>
<dbReference type="STRING" id="582402.Hbal_2778"/>
<evidence type="ECO:0000256" key="5">
    <source>
        <dbReference type="ARBA" id="ARBA00022691"/>
    </source>
</evidence>
<protein>
    <recommendedName>
        <fullName evidence="2">uroporphyrinogen-III C-methyltransferase</fullName>
        <ecNumber evidence="2">2.1.1.107</ecNumber>
    </recommendedName>
</protein>
<accession>C6XQF2</accession>
<dbReference type="SUPFAM" id="SSF53790">
    <property type="entry name" value="Tetrapyrrole methylase"/>
    <property type="match status" value="1"/>
</dbReference>
<keyword evidence="11" id="KW-1185">Reference proteome</keyword>
<dbReference type="InterPro" id="IPR035996">
    <property type="entry name" value="4pyrrol_Methylase_sf"/>
</dbReference>
<dbReference type="NCBIfam" id="NF004790">
    <property type="entry name" value="PRK06136.1"/>
    <property type="match status" value="1"/>
</dbReference>
<dbReference type="eggNOG" id="COG0007">
    <property type="taxonomic scope" value="Bacteria"/>
</dbReference>
<dbReference type="CDD" id="cd11642">
    <property type="entry name" value="SUMT"/>
    <property type="match status" value="1"/>
</dbReference>
<organism evidence="10 11">
    <name type="scientific">Hirschia baltica (strain ATCC 49814 / DSM 5838 / IFAM 1418)</name>
    <dbReference type="NCBI Taxonomy" id="582402"/>
    <lineage>
        <taxon>Bacteria</taxon>
        <taxon>Pseudomonadati</taxon>
        <taxon>Pseudomonadota</taxon>
        <taxon>Alphaproteobacteria</taxon>
        <taxon>Hyphomonadales</taxon>
        <taxon>Hyphomonadaceae</taxon>
        <taxon>Hirschia</taxon>
    </lineage>
</organism>
<evidence type="ECO:0000256" key="7">
    <source>
        <dbReference type="ARBA" id="ARBA00025705"/>
    </source>
</evidence>
<keyword evidence="5" id="KW-0949">S-adenosyl-L-methionine</keyword>
<dbReference type="OrthoDB" id="9815856at2"/>
<dbReference type="UniPathway" id="UPA00262">
    <property type="reaction ID" value="UER00211"/>
</dbReference>
<dbReference type="RefSeq" id="WP_015828601.1">
    <property type="nucleotide sequence ID" value="NC_012982.1"/>
</dbReference>
<name>C6XQF2_HIRBI</name>
<dbReference type="InterPro" id="IPR014776">
    <property type="entry name" value="4pyrrole_Mease_sub2"/>
</dbReference>
<reference evidence="11" key="1">
    <citation type="journal article" date="2011" name="J. Bacteriol.">
        <title>Genome sequences of eight morphologically diverse alphaproteobacteria.</title>
        <authorList>
            <consortium name="US DOE Joint Genome Institute"/>
            <person name="Brown P.J."/>
            <person name="Kysela D.T."/>
            <person name="Buechlein A."/>
            <person name="Hemmerich C."/>
            <person name="Brun Y.V."/>
        </authorList>
    </citation>
    <scope>NUCLEOTIDE SEQUENCE [LARGE SCALE GENOMIC DNA]</scope>
    <source>
        <strain evidence="11">ATCC 49814 / DSM 5838 / IFAM 1418</strain>
    </source>
</reference>
<evidence type="ECO:0000256" key="8">
    <source>
        <dbReference type="RuleBase" id="RU003960"/>
    </source>
</evidence>
<evidence type="ECO:0000256" key="1">
    <source>
        <dbReference type="ARBA" id="ARBA00005879"/>
    </source>
</evidence>
<sequence length="257" mass="27112">MKNGNDCNRLNGKLTLIGCGPGAADLLTLRAVSRIQNSDLVLYDRLVSSEVLDLIPADVESCYVGKEAGDGGVQQADLNRTIQENVAKGRHVSRLKSGDPMIFGRAAEEIAAASVVGAEIEIVPGVTAALAAASEAVITVTERAELQSFVVTTGRTAEVDSVPDWAKIVKPGVCVAFYMGVAQAWKIQSTLMAAGVPADAPADWIERAGQPQMRSVKTVLGRLAHDTKEQGVKNPAILLIRYPYSLCNAASLQATLA</sequence>
<evidence type="ECO:0000256" key="2">
    <source>
        <dbReference type="ARBA" id="ARBA00012162"/>
    </source>
</evidence>
<evidence type="ECO:0000256" key="6">
    <source>
        <dbReference type="ARBA" id="ARBA00023244"/>
    </source>
</evidence>
<dbReference type="GO" id="GO:0032259">
    <property type="term" value="P:methylation"/>
    <property type="evidence" value="ECO:0007669"/>
    <property type="project" value="UniProtKB-KW"/>
</dbReference>
<evidence type="ECO:0000259" key="9">
    <source>
        <dbReference type="Pfam" id="PF00590"/>
    </source>
</evidence>
<dbReference type="PROSITE" id="PS00840">
    <property type="entry name" value="SUMT_2"/>
    <property type="match status" value="1"/>
</dbReference>
<dbReference type="NCBIfam" id="TIGR01469">
    <property type="entry name" value="cobA_cysG_Cterm"/>
    <property type="match status" value="1"/>
</dbReference>
<dbReference type="Pfam" id="PF00590">
    <property type="entry name" value="TP_methylase"/>
    <property type="match status" value="1"/>
</dbReference>
<dbReference type="GO" id="GO:0004851">
    <property type="term" value="F:uroporphyrin-III C-methyltransferase activity"/>
    <property type="evidence" value="ECO:0007669"/>
    <property type="project" value="UniProtKB-EC"/>
</dbReference>
<dbReference type="GO" id="GO:0019354">
    <property type="term" value="P:siroheme biosynthetic process"/>
    <property type="evidence" value="ECO:0007669"/>
    <property type="project" value="UniProtKB-UniPathway"/>
</dbReference>
<keyword evidence="3 8" id="KW-0489">Methyltransferase</keyword>
<comment type="pathway">
    <text evidence="7">Porphyrin-containing compound metabolism; siroheme biosynthesis; precorrin-2 from uroporphyrinogen III: step 1/1.</text>
</comment>
<evidence type="ECO:0000313" key="11">
    <source>
        <dbReference type="Proteomes" id="UP000002745"/>
    </source>
</evidence>
<dbReference type="AlphaFoldDB" id="C6XQF2"/>
<comment type="similarity">
    <text evidence="1 8">Belongs to the precorrin methyltransferase family.</text>
</comment>
<dbReference type="InterPro" id="IPR050161">
    <property type="entry name" value="Siro_Cobalamin_biosynth"/>
</dbReference>
<dbReference type="EMBL" id="CP001678">
    <property type="protein sequence ID" value="ACT60451.1"/>
    <property type="molecule type" value="Genomic_DNA"/>
</dbReference>
<proteinExistence type="inferred from homology"/>
<keyword evidence="4 8" id="KW-0808">Transferase</keyword>